<evidence type="ECO:0000313" key="4">
    <source>
        <dbReference type="EMBL" id="OAX37675.1"/>
    </source>
</evidence>
<dbReference type="GO" id="GO:0005615">
    <property type="term" value="C:extracellular space"/>
    <property type="evidence" value="ECO:0007669"/>
    <property type="project" value="TreeGrafter"/>
</dbReference>
<dbReference type="Proteomes" id="UP000092154">
    <property type="component" value="Unassembled WGS sequence"/>
</dbReference>
<dbReference type="SMART" id="SM00554">
    <property type="entry name" value="FAS1"/>
    <property type="match status" value="2"/>
</dbReference>
<feature type="domain" description="FAS1" evidence="3">
    <location>
        <begin position="17"/>
        <end position="169"/>
    </location>
</feature>
<dbReference type="Pfam" id="PF02469">
    <property type="entry name" value="Fasciclin"/>
    <property type="match status" value="2"/>
</dbReference>
<dbReference type="GO" id="GO:0000329">
    <property type="term" value="C:fungal-type vacuole membrane"/>
    <property type="evidence" value="ECO:0007669"/>
    <property type="project" value="TreeGrafter"/>
</dbReference>
<feature type="region of interest" description="Disordered" evidence="1">
    <location>
        <begin position="329"/>
        <end position="348"/>
    </location>
</feature>
<dbReference type="GO" id="GO:0016236">
    <property type="term" value="P:macroautophagy"/>
    <property type="evidence" value="ECO:0007669"/>
    <property type="project" value="TreeGrafter"/>
</dbReference>
<feature type="domain" description="FAS1" evidence="3">
    <location>
        <begin position="173"/>
        <end position="308"/>
    </location>
</feature>
<dbReference type="SUPFAM" id="SSF82153">
    <property type="entry name" value="FAS1 domain"/>
    <property type="match status" value="2"/>
</dbReference>
<evidence type="ECO:0000313" key="5">
    <source>
        <dbReference type="Proteomes" id="UP000092154"/>
    </source>
</evidence>
<dbReference type="AlphaFoldDB" id="A0A1B7MYK1"/>
<reference evidence="4 5" key="1">
    <citation type="submission" date="2016-06" db="EMBL/GenBank/DDBJ databases">
        <title>Comparative genomics of the ectomycorrhizal sister species Rhizopogon vinicolor and Rhizopogon vesiculosus (Basidiomycota: Boletales) reveals a divergence of the mating type B locus.</title>
        <authorList>
            <consortium name="DOE Joint Genome Institute"/>
            <person name="Mujic A.B."/>
            <person name="Kuo A."/>
            <person name="Tritt A."/>
            <person name="Lipzen A."/>
            <person name="Chen C."/>
            <person name="Johnson J."/>
            <person name="Sharma A."/>
            <person name="Barry K."/>
            <person name="Grigoriev I.V."/>
            <person name="Spatafora J.W."/>
        </authorList>
    </citation>
    <scope>NUCLEOTIDE SEQUENCE [LARGE SCALE GENOMIC DNA]</scope>
    <source>
        <strain evidence="4 5">AM-OR11-026</strain>
    </source>
</reference>
<organism evidence="4 5">
    <name type="scientific">Rhizopogon vinicolor AM-OR11-026</name>
    <dbReference type="NCBI Taxonomy" id="1314800"/>
    <lineage>
        <taxon>Eukaryota</taxon>
        <taxon>Fungi</taxon>
        <taxon>Dikarya</taxon>
        <taxon>Basidiomycota</taxon>
        <taxon>Agaricomycotina</taxon>
        <taxon>Agaricomycetes</taxon>
        <taxon>Agaricomycetidae</taxon>
        <taxon>Boletales</taxon>
        <taxon>Suillineae</taxon>
        <taxon>Rhizopogonaceae</taxon>
        <taxon>Rhizopogon</taxon>
    </lineage>
</organism>
<dbReference type="EMBL" id="KV448338">
    <property type="protein sequence ID" value="OAX37675.1"/>
    <property type="molecule type" value="Genomic_DNA"/>
</dbReference>
<dbReference type="InterPro" id="IPR000782">
    <property type="entry name" value="FAS1_domain"/>
</dbReference>
<dbReference type="InterPro" id="IPR050904">
    <property type="entry name" value="Adhesion/Biosynth-related"/>
</dbReference>
<gene>
    <name evidence="4" type="ORF">K503DRAFT_857209</name>
</gene>
<dbReference type="PANTHER" id="PTHR10900:SF122">
    <property type="entry name" value="FAS1 DOMAIN-CONTAINING PROTEIN"/>
    <property type="match status" value="1"/>
</dbReference>
<evidence type="ECO:0000256" key="2">
    <source>
        <dbReference type="SAM" id="SignalP"/>
    </source>
</evidence>
<accession>A0A1B7MYK1</accession>
<sequence length="348" mass="35790">MLFSSLFLLILLPVVFGQQILDGLIQALNASGLTSLASVSAALNSTPQGQGVVQSISSGNWTIFAPSNQAFGSAPANLSSNASSVANILSYHIVSGNFTNASPEFPNITIGRTLLNDSSLVQLEGNKSQVLAWSKDNNGIFVINNGTIDRVQNTTSFQNLQILVIDAILQPPPKTSDVLANSVYNLNNFTAVLGAVNTTDALDEAHGITLFAPNDTAISTTQCSVGGLLPNVTVVTALLGNHIINGTTVYSPEFDAGNNFTSTSGEQFTFTSNSSGQFVSIGGSNTARIVRSDVLTSNGVVHVIDSVLCDTQSNPTAASSAAQSASSAAATMTTTETGPVGVAPTSTG</sequence>
<feature type="signal peptide" evidence="2">
    <location>
        <begin position="1"/>
        <end position="17"/>
    </location>
</feature>
<dbReference type="PROSITE" id="PS50213">
    <property type="entry name" value="FAS1"/>
    <property type="match status" value="2"/>
</dbReference>
<name>A0A1B7MYK1_9AGAM</name>
<dbReference type="Gene3D" id="2.30.180.10">
    <property type="entry name" value="FAS1 domain"/>
    <property type="match status" value="2"/>
</dbReference>
<dbReference type="STRING" id="1314800.A0A1B7MYK1"/>
<dbReference type="InParanoid" id="A0A1B7MYK1"/>
<keyword evidence="5" id="KW-1185">Reference proteome</keyword>
<evidence type="ECO:0000259" key="3">
    <source>
        <dbReference type="PROSITE" id="PS50213"/>
    </source>
</evidence>
<dbReference type="InterPro" id="IPR036378">
    <property type="entry name" value="FAS1_dom_sf"/>
</dbReference>
<evidence type="ECO:0000256" key="1">
    <source>
        <dbReference type="SAM" id="MobiDB-lite"/>
    </source>
</evidence>
<protein>
    <submittedName>
        <fullName evidence="4">FAS1 domain-containing protein</fullName>
    </submittedName>
</protein>
<feature type="chain" id="PRO_5008597648" evidence="2">
    <location>
        <begin position="18"/>
        <end position="348"/>
    </location>
</feature>
<keyword evidence="2" id="KW-0732">Signal</keyword>
<dbReference type="OrthoDB" id="286301at2759"/>
<dbReference type="PANTHER" id="PTHR10900">
    <property type="entry name" value="PERIOSTIN-RELATED"/>
    <property type="match status" value="1"/>
</dbReference>
<proteinExistence type="predicted"/>